<dbReference type="InterPro" id="IPR011006">
    <property type="entry name" value="CheY-like_superfamily"/>
</dbReference>
<protein>
    <submittedName>
        <fullName evidence="9">Response regulator transcription factor</fullName>
    </submittedName>
</protein>
<dbReference type="PROSITE" id="PS00622">
    <property type="entry name" value="HTH_LUXR_1"/>
    <property type="match status" value="1"/>
</dbReference>
<proteinExistence type="predicted"/>
<sequence>MNVTVVVADDHALMRAGLVALLSAAPGVDVVGEAGDGRRAVELAATLHPDVVLMDVRMPVLDGIAATRLIVGSSPEQQPRVLMLTTFDSPEYVYTALGVGASGFLLKDTPPDRIASAVRTVAAGDMLITPVITRDLVETYARHHRALALGRSRLGPLTNRETDVLRLVAAGLSNADIADRLVLSEATVKTHVKRIMQKLGVSSRAQAVVLAYESGLVVPRGGTADDGVPPAAARRRRPSGALGSGAGAR</sequence>
<keyword evidence="10" id="KW-1185">Reference proteome</keyword>
<dbReference type="Proteomes" id="UP000746503">
    <property type="component" value="Unassembled WGS sequence"/>
</dbReference>
<dbReference type="InterPro" id="IPR058245">
    <property type="entry name" value="NreC/VraR/RcsB-like_REC"/>
</dbReference>
<evidence type="ECO:0000259" key="7">
    <source>
        <dbReference type="PROSITE" id="PS50043"/>
    </source>
</evidence>
<dbReference type="InterPro" id="IPR016032">
    <property type="entry name" value="Sig_transdc_resp-reg_C-effctor"/>
</dbReference>
<dbReference type="PROSITE" id="PS50043">
    <property type="entry name" value="HTH_LUXR_2"/>
    <property type="match status" value="1"/>
</dbReference>
<dbReference type="InterPro" id="IPR039420">
    <property type="entry name" value="WalR-like"/>
</dbReference>
<dbReference type="Pfam" id="PF00072">
    <property type="entry name" value="Response_reg"/>
    <property type="match status" value="1"/>
</dbReference>
<evidence type="ECO:0000256" key="2">
    <source>
        <dbReference type="ARBA" id="ARBA00023015"/>
    </source>
</evidence>
<feature type="region of interest" description="Disordered" evidence="6">
    <location>
        <begin position="223"/>
        <end position="249"/>
    </location>
</feature>
<evidence type="ECO:0000256" key="3">
    <source>
        <dbReference type="ARBA" id="ARBA00023125"/>
    </source>
</evidence>
<evidence type="ECO:0000313" key="9">
    <source>
        <dbReference type="EMBL" id="NJP68973.1"/>
    </source>
</evidence>
<dbReference type="PRINTS" id="PR00038">
    <property type="entry name" value="HTHLUXR"/>
</dbReference>
<feature type="domain" description="Response regulatory" evidence="8">
    <location>
        <begin position="4"/>
        <end position="122"/>
    </location>
</feature>
<evidence type="ECO:0000256" key="1">
    <source>
        <dbReference type="ARBA" id="ARBA00022553"/>
    </source>
</evidence>
<comment type="caution">
    <text evidence="9">The sequence shown here is derived from an EMBL/GenBank/DDBJ whole genome shotgun (WGS) entry which is preliminary data.</text>
</comment>
<dbReference type="PANTHER" id="PTHR43214:SF24">
    <property type="entry name" value="TRANSCRIPTIONAL REGULATORY PROTEIN NARL-RELATED"/>
    <property type="match status" value="1"/>
</dbReference>
<dbReference type="EMBL" id="JAAVJB010000322">
    <property type="protein sequence ID" value="NJP68973.1"/>
    <property type="molecule type" value="Genomic_DNA"/>
</dbReference>
<dbReference type="PANTHER" id="PTHR43214">
    <property type="entry name" value="TWO-COMPONENT RESPONSE REGULATOR"/>
    <property type="match status" value="1"/>
</dbReference>
<evidence type="ECO:0000256" key="4">
    <source>
        <dbReference type="ARBA" id="ARBA00023163"/>
    </source>
</evidence>
<dbReference type="Gene3D" id="3.40.50.2300">
    <property type="match status" value="1"/>
</dbReference>
<name>A0ABX1AVW6_9ACTN</name>
<dbReference type="SUPFAM" id="SSF46894">
    <property type="entry name" value="C-terminal effector domain of the bipartite response regulators"/>
    <property type="match status" value="1"/>
</dbReference>
<feature type="domain" description="HTH luxR-type" evidence="7">
    <location>
        <begin position="150"/>
        <end position="215"/>
    </location>
</feature>
<reference evidence="9 10" key="1">
    <citation type="submission" date="2020-03" db="EMBL/GenBank/DDBJ databases">
        <title>Draft genome of Streptomyces sp. ventii, isolated from the Axial Seamount in the Pacific Ocean, and resequencing of the two type strains Streptomyces lonarensis strain NCL 716 and Streptomyces bohaiensis strain 11A07.</title>
        <authorList>
            <person name="Loughran R.M."/>
            <person name="Pfannmuller K.M."/>
            <person name="Wasson B.J."/>
            <person name="Deadmond M.C."/>
            <person name="Paddock B.E."/>
            <person name="Koyack M.J."/>
            <person name="Gallegos D.A."/>
            <person name="Mitchell E.A."/>
            <person name="Ushijima B."/>
            <person name="Saw J.H."/>
            <person name="Mcphail K.L."/>
            <person name="Videau P."/>
        </authorList>
    </citation>
    <scope>NUCLEOTIDE SEQUENCE [LARGE SCALE GENOMIC DNA]</scope>
    <source>
        <strain evidence="10">5675061</strain>
    </source>
</reference>
<dbReference type="CDD" id="cd17535">
    <property type="entry name" value="REC_NarL-like"/>
    <property type="match status" value="1"/>
</dbReference>
<gene>
    <name evidence="9" type="ORF">HCJ92_22470</name>
</gene>
<keyword evidence="3" id="KW-0238">DNA-binding</keyword>
<dbReference type="PROSITE" id="PS50110">
    <property type="entry name" value="RESPONSE_REGULATORY"/>
    <property type="match status" value="1"/>
</dbReference>
<keyword evidence="2" id="KW-0805">Transcription regulation</keyword>
<evidence type="ECO:0000313" key="10">
    <source>
        <dbReference type="Proteomes" id="UP000746503"/>
    </source>
</evidence>
<keyword evidence="4" id="KW-0804">Transcription</keyword>
<dbReference type="SMART" id="SM00421">
    <property type="entry name" value="HTH_LUXR"/>
    <property type="match status" value="1"/>
</dbReference>
<dbReference type="CDD" id="cd06170">
    <property type="entry name" value="LuxR_C_like"/>
    <property type="match status" value="1"/>
</dbReference>
<keyword evidence="1 5" id="KW-0597">Phosphoprotein</keyword>
<feature type="modified residue" description="4-aspartylphosphate" evidence="5">
    <location>
        <position position="55"/>
    </location>
</feature>
<dbReference type="RefSeq" id="WP_167935444.1">
    <property type="nucleotide sequence ID" value="NZ_JAAVJB010000322.1"/>
</dbReference>
<organism evidence="9 10">
    <name type="scientific">Streptomyces spiramenti</name>
    <dbReference type="NCBI Taxonomy" id="2720606"/>
    <lineage>
        <taxon>Bacteria</taxon>
        <taxon>Bacillati</taxon>
        <taxon>Actinomycetota</taxon>
        <taxon>Actinomycetes</taxon>
        <taxon>Kitasatosporales</taxon>
        <taxon>Streptomycetaceae</taxon>
        <taxon>Streptomyces</taxon>
    </lineage>
</organism>
<evidence type="ECO:0000259" key="8">
    <source>
        <dbReference type="PROSITE" id="PS50110"/>
    </source>
</evidence>
<dbReference type="InterPro" id="IPR001789">
    <property type="entry name" value="Sig_transdc_resp-reg_receiver"/>
</dbReference>
<evidence type="ECO:0000256" key="5">
    <source>
        <dbReference type="PROSITE-ProRule" id="PRU00169"/>
    </source>
</evidence>
<evidence type="ECO:0000256" key="6">
    <source>
        <dbReference type="SAM" id="MobiDB-lite"/>
    </source>
</evidence>
<dbReference type="SMART" id="SM00448">
    <property type="entry name" value="REC"/>
    <property type="match status" value="1"/>
</dbReference>
<accession>A0ABX1AVW6</accession>
<dbReference type="Pfam" id="PF00196">
    <property type="entry name" value="GerE"/>
    <property type="match status" value="1"/>
</dbReference>
<dbReference type="InterPro" id="IPR000792">
    <property type="entry name" value="Tscrpt_reg_LuxR_C"/>
</dbReference>
<dbReference type="SUPFAM" id="SSF52172">
    <property type="entry name" value="CheY-like"/>
    <property type="match status" value="1"/>
</dbReference>